<gene>
    <name evidence="3" type="ORF">JR064_16710</name>
</gene>
<feature type="chain" id="PRO_5045481087" description="Peptidase inhibitor I78 family protein" evidence="2">
    <location>
        <begin position="23"/>
        <end position="103"/>
    </location>
</feature>
<dbReference type="Proteomes" id="UP000695802">
    <property type="component" value="Unassembled WGS sequence"/>
</dbReference>
<evidence type="ECO:0000256" key="2">
    <source>
        <dbReference type="SAM" id="SignalP"/>
    </source>
</evidence>
<evidence type="ECO:0000313" key="3">
    <source>
        <dbReference type="EMBL" id="MBN6103811.1"/>
    </source>
</evidence>
<dbReference type="Gene3D" id="3.30.10.10">
    <property type="entry name" value="Trypsin Inhibitor V, subunit A"/>
    <property type="match status" value="1"/>
</dbReference>
<name>A0ABS3B6I3_9XANT</name>
<keyword evidence="2" id="KW-0732">Signal</keyword>
<feature type="signal peptide" evidence="2">
    <location>
        <begin position="1"/>
        <end position="22"/>
    </location>
</feature>
<comment type="caution">
    <text evidence="3">The sequence shown here is derived from an EMBL/GenBank/DDBJ whole genome shotgun (WGS) entry which is preliminary data.</text>
</comment>
<sequence length="103" mass="10497">MSRPLKCAAALLPLLAACAPSASLQTAGSGPAAQGDGRCQAEPVAWAIGQAATEATMARVRRESGAGQLRPIAPGQATTRDLRPDRVNVFVDASNAIVRITCG</sequence>
<dbReference type="Pfam" id="PF11720">
    <property type="entry name" value="Inhibitor_I78"/>
    <property type="match status" value="1"/>
</dbReference>
<evidence type="ECO:0008006" key="5">
    <source>
        <dbReference type="Google" id="ProtNLM"/>
    </source>
</evidence>
<dbReference type="EMBL" id="JAFIWB010000022">
    <property type="protein sequence ID" value="MBN6103811.1"/>
    <property type="molecule type" value="Genomic_DNA"/>
</dbReference>
<proteinExistence type="predicted"/>
<dbReference type="InterPro" id="IPR021719">
    <property type="entry name" value="Prot_inh_I78"/>
</dbReference>
<evidence type="ECO:0000313" key="4">
    <source>
        <dbReference type="Proteomes" id="UP000695802"/>
    </source>
</evidence>
<evidence type="ECO:0000256" key="1">
    <source>
        <dbReference type="SAM" id="MobiDB-lite"/>
    </source>
</evidence>
<protein>
    <recommendedName>
        <fullName evidence="5">Peptidase inhibitor I78 family protein</fullName>
    </recommendedName>
</protein>
<dbReference type="PROSITE" id="PS51257">
    <property type="entry name" value="PROKAR_LIPOPROTEIN"/>
    <property type="match status" value="1"/>
</dbReference>
<feature type="region of interest" description="Disordered" evidence="1">
    <location>
        <begin position="59"/>
        <end position="81"/>
    </location>
</feature>
<organism evidence="3 4">
    <name type="scientific">Xanthomonas bonasiae</name>
    <dbReference type="NCBI Taxonomy" id="2810351"/>
    <lineage>
        <taxon>Bacteria</taxon>
        <taxon>Pseudomonadati</taxon>
        <taxon>Pseudomonadota</taxon>
        <taxon>Gammaproteobacteria</taxon>
        <taxon>Lysobacterales</taxon>
        <taxon>Lysobacteraceae</taxon>
        <taxon>Xanthomonas</taxon>
    </lineage>
</organism>
<dbReference type="RefSeq" id="WP_206230486.1">
    <property type="nucleotide sequence ID" value="NZ_JAFIWB010000022.1"/>
</dbReference>
<keyword evidence="4" id="KW-1185">Reference proteome</keyword>
<accession>A0ABS3B6I3</accession>
<reference evidence="3 4" key="1">
    <citation type="submission" date="2021-02" db="EMBL/GenBank/DDBJ databases">
        <title>Taxonomically Unique Crown Gall-Associated Xanthomonas Stains Have Deficiency in Virulence Repertories.</title>
        <authorList>
            <person name="Mafakheri H."/>
            <person name="Taghavi S.M."/>
            <person name="Dimkic I."/>
            <person name="Nemanja K."/>
            <person name="Osdaghi E."/>
        </authorList>
    </citation>
    <scope>NUCLEOTIDE SEQUENCE [LARGE SCALE GENOMIC DNA]</scope>
    <source>
        <strain evidence="3 4">FX4</strain>
    </source>
</reference>